<organism evidence="1">
    <name type="scientific">viral metagenome</name>
    <dbReference type="NCBI Taxonomy" id="1070528"/>
    <lineage>
        <taxon>unclassified sequences</taxon>
        <taxon>metagenomes</taxon>
        <taxon>organismal metagenomes</taxon>
    </lineage>
</organism>
<name>A0A6C0BXS9_9ZZZZ</name>
<accession>A0A6C0BXS9</accession>
<evidence type="ECO:0000313" key="1">
    <source>
        <dbReference type="EMBL" id="QHS96621.1"/>
    </source>
</evidence>
<dbReference type="EMBL" id="MN739271">
    <property type="protein sequence ID" value="QHS96621.1"/>
    <property type="molecule type" value="Genomic_DNA"/>
</dbReference>
<sequence length="573" mass="66836">MARSCLYAKHKSAFEEIFYDNSLYRLGDILKDFKYKEDTENSYAFSSDENKFFVNLYKLIAYTRDISHHGRGNRNNTYAQLVIWNDYFPNLAKAAIENLVKKYGCWRDIRQFCHYYKEVKGNLPDIVDFCTELMAKQIAIDIKTNGPISNASKWCPREKNKQHGWLFPHIACKYFGKSILTTTICKDFRNILSALNRYNKVPQVNFCENTWSKIDTISHKTYSNHKKAIHNVTAQGNTRYPDSPDRNRCAEQFFFYGNQYNSPCKPLPYKYLSGLFRPELINKVVNLYDLNMRNHSQFGTVDQVWKSCWEKDLPNLNDIIPVIETSTDMKNSTTESKTAFINAITIASTILNQQNNVRITGDYSVGTDNLPDTLLCNYSKYEESAQFKKMEPNGTITSVLTHLLGGLKPNFNTTSDSLTVPIDKFDFTKFYDMFLMKLVYEKHHPDIANRKTLLFLCSNIDKKRLERKLKKKYDRCVMNYHRTGIQLTGFPYKPPKIIVWNMDVSELPTCSRFSIGKKNTDEVTIINSKSDSRYNCFTNFTELFYEDATVPRFNNIEINLSNSRYDEFNPFLV</sequence>
<reference evidence="1" key="1">
    <citation type="journal article" date="2020" name="Nature">
        <title>Giant virus diversity and host interactions through global metagenomics.</title>
        <authorList>
            <person name="Schulz F."/>
            <person name="Roux S."/>
            <person name="Paez-Espino D."/>
            <person name="Jungbluth S."/>
            <person name="Walsh D.A."/>
            <person name="Denef V.J."/>
            <person name="McMahon K.D."/>
            <person name="Konstantinidis K.T."/>
            <person name="Eloe-Fadrosh E.A."/>
            <person name="Kyrpides N.C."/>
            <person name="Woyke T."/>
        </authorList>
    </citation>
    <scope>NUCLEOTIDE SEQUENCE</scope>
    <source>
        <strain evidence="1">GVMAG-M-3300020166-18</strain>
    </source>
</reference>
<dbReference type="AlphaFoldDB" id="A0A6C0BXS9"/>
<proteinExistence type="predicted"/>
<protein>
    <submittedName>
        <fullName evidence="1">Uncharacterized protein</fullName>
    </submittedName>
</protein>